<proteinExistence type="predicted"/>
<organism evidence="1 2">
    <name type="scientific">Elysia crispata</name>
    <name type="common">lettuce slug</name>
    <dbReference type="NCBI Taxonomy" id="231223"/>
    <lineage>
        <taxon>Eukaryota</taxon>
        <taxon>Metazoa</taxon>
        <taxon>Spiralia</taxon>
        <taxon>Lophotrochozoa</taxon>
        <taxon>Mollusca</taxon>
        <taxon>Gastropoda</taxon>
        <taxon>Heterobranchia</taxon>
        <taxon>Euthyneura</taxon>
        <taxon>Panpulmonata</taxon>
        <taxon>Sacoglossa</taxon>
        <taxon>Placobranchoidea</taxon>
        <taxon>Plakobranchidae</taxon>
        <taxon>Elysia</taxon>
    </lineage>
</organism>
<keyword evidence="2" id="KW-1185">Reference proteome</keyword>
<name>A0AAE0YWQ1_9GAST</name>
<evidence type="ECO:0000313" key="2">
    <source>
        <dbReference type="Proteomes" id="UP001283361"/>
    </source>
</evidence>
<gene>
    <name evidence="1" type="ORF">RRG08_058778</name>
</gene>
<reference evidence="1" key="1">
    <citation type="journal article" date="2023" name="G3 (Bethesda)">
        <title>A reference genome for the long-term kleptoplast-retaining sea slug Elysia crispata morphotype clarki.</title>
        <authorList>
            <person name="Eastman K.E."/>
            <person name="Pendleton A.L."/>
            <person name="Shaikh M.A."/>
            <person name="Suttiyut T."/>
            <person name="Ogas R."/>
            <person name="Tomko P."/>
            <person name="Gavelis G."/>
            <person name="Widhalm J.R."/>
            <person name="Wisecaver J.H."/>
        </authorList>
    </citation>
    <scope>NUCLEOTIDE SEQUENCE</scope>
    <source>
        <strain evidence="1">ECLA1</strain>
    </source>
</reference>
<accession>A0AAE0YWQ1</accession>
<dbReference type="AlphaFoldDB" id="A0AAE0YWQ1"/>
<dbReference type="EMBL" id="JAWDGP010005269">
    <property type="protein sequence ID" value="KAK3758508.1"/>
    <property type="molecule type" value="Genomic_DNA"/>
</dbReference>
<sequence>MSNEITLVFRPQSPPPILQASRYPAVNKLYAVTSSLPTTALDLRDGQKDAQIKQKKHSRVLDVFPGADYLLCTPPRSCLNIFGNRSELEADIVREKLTDCWLEQKQTGRHLKDSG</sequence>
<dbReference type="Proteomes" id="UP001283361">
    <property type="component" value="Unassembled WGS sequence"/>
</dbReference>
<protein>
    <submittedName>
        <fullName evidence="1">Uncharacterized protein</fullName>
    </submittedName>
</protein>
<comment type="caution">
    <text evidence="1">The sequence shown here is derived from an EMBL/GenBank/DDBJ whole genome shotgun (WGS) entry which is preliminary data.</text>
</comment>
<evidence type="ECO:0000313" key="1">
    <source>
        <dbReference type="EMBL" id="KAK3758508.1"/>
    </source>
</evidence>